<reference evidence="2" key="1">
    <citation type="journal article" date="2021" name="PeerJ">
        <title>Extensive microbial diversity within the chicken gut microbiome revealed by metagenomics and culture.</title>
        <authorList>
            <person name="Gilroy R."/>
            <person name="Ravi A."/>
            <person name="Getino M."/>
            <person name="Pursley I."/>
            <person name="Horton D.L."/>
            <person name="Alikhan N.F."/>
            <person name="Baker D."/>
            <person name="Gharbi K."/>
            <person name="Hall N."/>
            <person name="Watson M."/>
            <person name="Adriaenssens E.M."/>
            <person name="Foster-Nyarko E."/>
            <person name="Jarju S."/>
            <person name="Secka A."/>
            <person name="Antonio M."/>
            <person name="Oren A."/>
            <person name="Chaudhuri R.R."/>
            <person name="La Ragione R."/>
            <person name="Hildebrand F."/>
            <person name="Pallen M.J."/>
        </authorList>
    </citation>
    <scope>NUCLEOTIDE SEQUENCE</scope>
    <source>
        <strain evidence="2">ChiHjej8B7-3636</strain>
    </source>
</reference>
<dbReference type="Pfam" id="PF00535">
    <property type="entry name" value="Glycos_transf_2"/>
    <property type="match status" value="1"/>
</dbReference>
<dbReference type="PANTHER" id="PTHR43685">
    <property type="entry name" value="GLYCOSYLTRANSFERASE"/>
    <property type="match status" value="1"/>
</dbReference>
<dbReference type="EMBL" id="DXAM01000140">
    <property type="protein sequence ID" value="HJA05215.1"/>
    <property type="molecule type" value="Genomic_DNA"/>
</dbReference>
<comment type="caution">
    <text evidence="2">The sequence shown here is derived from an EMBL/GenBank/DDBJ whole genome shotgun (WGS) entry which is preliminary data.</text>
</comment>
<accession>A0A9D2H802</accession>
<dbReference type="InterPro" id="IPR001173">
    <property type="entry name" value="Glyco_trans_2-like"/>
</dbReference>
<dbReference type="CDD" id="cd00761">
    <property type="entry name" value="Glyco_tranf_GTA_type"/>
    <property type="match status" value="1"/>
</dbReference>
<reference evidence="2" key="2">
    <citation type="submission" date="2021-04" db="EMBL/GenBank/DDBJ databases">
        <authorList>
            <person name="Gilroy R."/>
        </authorList>
    </citation>
    <scope>NUCLEOTIDE SEQUENCE</scope>
    <source>
        <strain evidence="2">ChiHjej8B7-3636</strain>
    </source>
</reference>
<proteinExistence type="predicted"/>
<sequence length="593" mass="64890">MPRADRHTHADTDIVRLDSPAAVADLIGIEAAPVDVLKIELPDADLLRALALPRDPGQKTSRLEVTLTRWDAPSPRWRGRLGQVRTLTSFEMDVARPQGGARAVVAVDRPTPVHEIANALIPVFLPNTPYAGAGFPLIALAAGAGDEALSLLPTRTVPPIEPMVERLQGVGLKRADLLIGGARRLADDLATHHLTTDEAVHGSPRTELPVLDLNVHNPIGRELLFKKSRPARRLAVSQNRALILTVEADRGAAIEFDVRRPLSAATVRELRGVESISLDGIGEVPEGLAARFAEIAATDTILHSLPESVAIAPDALAPALVDVIRRPYEQRMGLERELRQVEARRIAMHEHAGFFRLASAITHKTGERCLPRVSVILSTMRSELVPGVLRMMAAQTYAHFEVIVVVHGVPAPSLDGVDLGGLDYTVVEVPDTVLFGGALAEGVRRSSGDLITKLDDDDWYSEHHISDLVLAHLYSRADVVGKTTEYLYFEEVGQTVHRTFATERYHDQLAGGAMLLSRSAFDALGGWRPTPNSTDRSVLIRVETQGGIGYRVQSLGYMYIRHASKHTWERTASQLVGGAFEQWRGWRYPEVGY</sequence>
<name>A0A9D2H802_9MICO</name>
<organism evidence="2 3">
    <name type="scientific">Candidatus Microbacterium stercoravium</name>
    <dbReference type="NCBI Taxonomy" id="2838697"/>
    <lineage>
        <taxon>Bacteria</taxon>
        <taxon>Bacillati</taxon>
        <taxon>Actinomycetota</taxon>
        <taxon>Actinomycetes</taxon>
        <taxon>Micrococcales</taxon>
        <taxon>Microbacteriaceae</taxon>
        <taxon>Microbacterium</taxon>
    </lineage>
</organism>
<feature type="domain" description="Glycosyltransferase 2-like" evidence="1">
    <location>
        <begin position="382"/>
        <end position="486"/>
    </location>
</feature>
<protein>
    <submittedName>
        <fullName evidence="2">Glycosyltransferase family 2 protein</fullName>
    </submittedName>
</protein>
<evidence type="ECO:0000259" key="1">
    <source>
        <dbReference type="Pfam" id="PF00535"/>
    </source>
</evidence>
<evidence type="ECO:0000313" key="3">
    <source>
        <dbReference type="Proteomes" id="UP000824220"/>
    </source>
</evidence>
<dbReference type="Gene3D" id="3.90.550.10">
    <property type="entry name" value="Spore Coat Polysaccharide Biosynthesis Protein SpsA, Chain A"/>
    <property type="match status" value="1"/>
</dbReference>
<dbReference type="PANTHER" id="PTHR43685:SF2">
    <property type="entry name" value="GLYCOSYLTRANSFERASE 2-LIKE DOMAIN-CONTAINING PROTEIN"/>
    <property type="match status" value="1"/>
</dbReference>
<dbReference type="InterPro" id="IPR050834">
    <property type="entry name" value="Glycosyltransf_2"/>
</dbReference>
<dbReference type="Proteomes" id="UP000824220">
    <property type="component" value="Unassembled WGS sequence"/>
</dbReference>
<dbReference type="SUPFAM" id="SSF53448">
    <property type="entry name" value="Nucleotide-diphospho-sugar transferases"/>
    <property type="match status" value="1"/>
</dbReference>
<evidence type="ECO:0000313" key="2">
    <source>
        <dbReference type="EMBL" id="HJA05215.1"/>
    </source>
</evidence>
<dbReference type="AlphaFoldDB" id="A0A9D2H802"/>
<gene>
    <name evidence="2" type="ORF">H9800_10205</name>
</gene>
<dbReference type="InterPro" id="IPR029044">
    <property type="entry name" value="Nucleotide-diphossugar_trans"/>
</dbReference>